<gene>
    <name evidence="2" type="ORF">PTRG_08381</name>
</gene>
<dbReference type="HOGENOM" id="CLU_2543716_0_0_1"/>
<evidence type="ECO:0000313" key="3">
    <source>
        <dbReference type="Proteomes" id="UP000001471"/>
    </source>
</evidence>
<feature type="compositionally biased region" description="Low complexity" evidence="1">
    <location>
        <begin position="12"/>
        <end position="22"/>
    </location>
</feature>
<protein>
    <submittedName>
        <fullName evidence="2">Uncharacterized protein</fullName>
    </submittedName>
</protein>
<evidence type="ECO:0000313" key="2">
    <source>
        <dbReference type="EMBL" id="EDU51300.1"/>
    </source>
</evidence>
<dbReference type="InParanoid" id="B2WE08"/>
<reference evidence="3" key="1">
    <citation type="journal article" date="2013" name="G3 (Bethesda)">
        <title>Comparative genomics of a plant-pathogenic fungus, Pyrenophora tritici-repentis, reveals transduplication and the impact of repeat elements on pathogenicity and population divergence.</title>
        <authorList>
            <person name="Manning V.A."/>
            <person name="Pandelova I."/>
            <person name="Dhillon B."/>
            <person name="Wilhelm L.J."/>
            <person name="Goodwin S.B."/>
            <person name="Berlin A.M."/>
            <person name="Figueroa M."/>
            <person name="Freitag M."/>
            <person name="Hane J.K."/>
            <person name="Henrissat B."/>
            <person name="Holman W.H."/>
            <person name="Kodira C.D."/>
            <person name="Martin J."/>
            <person name="Oliver R.P."/>
            <person name="Robbertse B."/>
            <person name="Schackwitz W."/>
            <person name="Schwartz D.C."/>
            <person name="Spatafora J.W."/>
            <person name="Turgeon B.G."/>
            <person name="Yandava C."/>
            <person name="Young S."/>
            <person name="Zhou S."/>
            <person name="Zeng Q."/>
            <person name="Grigoriev I.V."/>
            <person name="Ma L.-J."/>
            <person name="Ciuffetti L.M."/>
        </authorList>
    </citation>
    <scope>NUCLEOTIDE SEQUENCE [LARGE SCALE GENOMIC DNA]</scope>
    <source>
        <strain evidence="3">Pt-1C-BFP</strain>
    </source>
</reference>
<organism evidence="2 3">
    <name type="scientific">Pyrenophora tritici-repentis (strain Pt-1C-BFP)</name>
    <name type="common">Wheat tan spot fungus</name>
    <name type="synonym">Drechslera tritici-repentis</name>
    <dbReference type="NCBI Taxonomy" id="426418"/>
    <lineage>
        <taxon>Eukaryota</taxon>
        <taxon>Fungi</taxon>
        <taxon>Dikarya</taxon>
        <taxon>Ascomycota</taxon>
        <taxon>Pezizomycotina</taxon>
        <taxon>Dothideomycetes</taxon>
        <taxon>Pleosporomycetidae</taxon>
        <taxon>Pleosporales</taxon>
        <taxon>Pleosporineae</taxon>
        <taxon>Pleosporaceae</taxon>
        <taxon>Pyrenophora</taxon>
    </lineage>
</organism>
<dbReference type="EMBL" id="DS231623">
    <property type="protein sequence ID" value="EDU51300.1"/>
    <property type="molecule type" value="Genomic_DNA"/>
</dbReference>
<dbReference type="AlphaFoldDB" id="B2WE08"/>
<feature type="region of interest" description="Disordered" evidence="1">
    <location>
        <begin position="1"/>
        <end position="23"/>
    </location>
</feature>
<name>B2WE08_PYRTR</name>
<sequence>MHMGNDVGQVQSSGAALATSAGGDEGIRDDVVAWRQQGRCGSRIKAGRAEWGAQIRLQAQLSVISAQHFIHYMYFTLYGHFAR</sequence>
<evidence type="ECO:0000256" key="1">
    <source>
        <dbReference type="SAM" id="MobiDB-lite"/>
    </source>
</evidence>
<proteinExistence type="predicted"/>
<accession>B2WE08</accession>
<dbReference type="Proteomes" id="UP000001471">
    <property type="component" value="Unassembled WGS sequence"/>
</dbReference>